<dbReference type="EMBL" id="BSUN01000001">
    <property type="protein sequence ID" value="GMA34401.1"/>
    <property type="molecule type" value="Genomic_DNA"/>
</dbReference>
<feature type="chain" id="PRO_5047361300" description="DUF3515 domain-containing protein" evidence="1">
    <location>
        <begin position="21"/>
        <end position="155"/>
    </location>
</feature>
<evidence type="ECO:0000256" key="1">
    <source>
        <dbReference type="SAM" id="SignalP"/>
    </source>
</evidence>
<protein>
    <recommendedName>
        <fullName evidence="4">DUF3515 domain-containing protein</fullName>
    </recommendedName>
</protein>
<sequence length="155" mass="16150">MPASRLSLAALAGVSAVALAGCAHPLVVDPAEYAADPDCARVMLAIPETVGGLDQRGTTSQATQAWGDEFEIVARCGVEPPGPTTEQCVNVTTASADVDWLLREEDDQWVATVFGRSPALEVTVPRVRADDAVSELLAEFSGPASLASVNNLECL</sequence>
<organism evidence="2 3">
    <name type="scientific">Demequina litorisediminis</name>
    <dbReference type="NCBI Taxonomy" id="1849022"/>
    <lineage>
        <taxon>Bacteria</taxon>
        <taxon>Bacillati</taxon>
        <taxon>Actinomycetota</taxon>
        <taxon>Actinomycetes</taxon>
        <taxon>Micrococcales</taxon>
        <taxon>Demequinaceae</taxon>
        <taxon>Demequina</taxon>
    </lineage>
</organism>
<proteinExistence type="predicted"/>
<dbReference type="RefSeq" id="WP_284327387.1">
    <property type="nucleotide sequence ID" value="NZ_BSUN01000001.1"/>
</dbReference>
<keyword evidence="1" id="KW-0732">Signal</keyword>
<evidence type="ECO:0000313" key="3">
    <source>
        <dbReference type="Proteomes" id="UP001157125"/>
    </source>
</evidence>
<gene>
    <name evidence="2" type="ORF">GCM10025876_06050</name>
</gene>
<evidence type="ECO:0000313" key="2">
    <source>
        <dbReference type="EMBL" id="GMA34401.1"/>
    </source>
</evidence>
<accession>A0ABQ6IAB6</accession>
<keyword evidence="3" id="KW-1185">Reference proteome</keyword>
<feature type="signal peptide" evidence="1">
    <location>
        <begin position="1"/>
        <end position="20"/>
    </location>
</feature>
<dbReference type="Pfam" id="PF12028">
    <property type="entry name" value="DUF3515"/>
    <property type="match status" value="1"/>
</dbReference>
<name>A0ABQ6IAB6_9MICO</name>
<evidence type="ECO:0008006" key="4">
    <source>
        <dbReference type="Google" id="ProtNLM"/>
    </source>
</evidence>
<dbReference type="InterPro" id="IPR021903">
    <property type="entry name" value="DUF3515"/>
</dbReference>
<dbReference type="Proteomes" id="UP001157125">
    <property type="component" value="Unassembled WGS sequence"/>
</dbReference>
<reference evidence="3" key="1">
    <citation type="journal article" date="2019" name="Int. J. Syst. Evol. Microbiol.">
        <title>The Global Catalogue of Microorganisms (GCM) 10K type strain sequencing project: providing services to taxonomists for standard genome sequencing and annotation.</title>
        <authorList>
            <consortium name="The Broad Institute Genomics Platform"/>
            <consortium name="The Broad Institute Genome Sequencing Center for Infectious Disease"/>
            <person name="Wu L."/>
            <person name="Ma J."/>
        </authorList>
    </citation>
    <scope>NUCLEOTIDE SEQUENCE [LARGE SCALE GENOMIC DNA]</scope>
    <source>
        <strain evidence="3">NBRC 112299</strain>
    </source>
</reference>
<dbReference type="PROSITE" id="PS51257">
    <property type="entry name" value="PROKAR_LIPOPROTEIN"/>
    <property type="match status" value="1"/>
</dbReference>
<comment type="caution">
    <text evidence="2">The sequence shown here is derived from an EMBL/GenBank/DDBJ whole genome shotgun (WGS) entry which is preliminary data.</text>
</comment>